<dbReference type="OrthoDB" id="3467914at2"/>
<feature type="compositionally biased region" description="Basic and acidic residues" evidence="1">
    <location>
        <begin position="1"/>
        <end position="15"/>
    </location>
</feature>
<evidence type="ECO:0008006" key="5">
    <source>
        <dbReference type="Google" id="ProtNLM"/>
    </source>
</evidence>
<dbReference type="Proteomes" id="UP000294513">
    <property type="component" value="Unassembled WGS sequence"/>
</dbReference>
<gene>
    <name evidence="3" type="ORF">E1298_28005</name>
</gene>
<evidence type="ECO:0000256" key="1">
    <source>
        <dbReference type="SAM" id="MobiDB-lite"/>
    </source>
</evidence>
<evidence type="ECO:0000313" key="4">
    <source>
        <dbReference type="Proteomes" id="UP000294513"/>
    </source>
</evidence>
<keyword evidence="4" id="KW-1185">Reference proteome</keyword>
<feature type="transmembrane region" description="Helical" evidence="2">
    <location>
        <begin position="57"/>
        <end position="78"/>
    </location>
</feature>
<protein>
    <recommendedName>
        <fullName evidence="5">CU044_5270 family protein</fullName>
    </recommendedName>
</protein>
<keyword evidence="2" id="KW-0472">Membrane</keyword>
<evidence type="ECO:0000313" key="3">
    <source>
        <dbReference type="EMBL" id="TDD79312.1"/>
    </source>
</evidence>
<dbReference type="AlphaFoldDB" id="A0A4R5B7Q6"/>
<comment type="caution">
    <text evidence="3">The sequence shown here is derived from an EMBL/GenBank/DDBJ whole genome shotgun (WGS) entry which is preliminary data.</text>
</comment>
<name>A0A4R5B7Q6_9ACTN</name>
<organism evidence="3 4">
    <name type="scientific">Actinomadura rubrisoli</name>
    <dbReference type="NCBI Taxonomy" id="2530368"/>
    <lineage>
        <taxon>Bacteria</taxon>
        <taxon>Bacillati</taxon>
        <taxon>Actinomycetota</taxon>
        <taxon>Actinomycetes</taxon>
        <taxon>Streptosporangiales</taxon>
        <taxon>Thermomonosporaceae</taxon>
        <taxon>Actinomadura</taxon>
    </lineage>
</organism>
<dbReference type="InterPro" id="IPR047789">
    <property type="entry name" value="CU044_5270-like"/>
</dbReference>
<evidence type="ECO:0000256" key="2">
    <source>
        <dbReference type="SAM" id="Phobius"/>
    </source>
</evidence>
<dbReference type="NCBIfam" id="NF038083">
    <property type="entry name" value="CU044_5270_fam"/>
    <property type="match status" value="1"/>
</dbReference>
<feature type="region of interest" description="Disordered" evidence="1">
    <location>
        <begin position="1"/>
        <end position="25"/>
    </location>
</feature>
<accession>A0A4R5B7Q6</accession>
<reference evidence="3 4" key="1">
    <citation type="submission" date="2019-03" db="EMBL/GenBank/DDBJ databases">
        <title>Draft genome sequences of novel Actinobacteria.</title>
        <authorList>
            <person name="Sahin N."/>
            <person name="Ay H."/>
            <person name="Saygin H."/>
        </authorList>
    </citation>
    <scope>NUCLEOTIDE SEQUENCE [LARGE SCALE GENOMIC DNA]</scope>
    <source>
        <strain evidence="3 4">H3C3</strain>
    </source>
</reference>
<dbReference type="EMBL" id="SMKU01000178">
    <property type="protein sequence ID" value="TDD79312.1"/>
    <property type="molecule type" value="Genomic_DNA"/>
</dbReference>
<keyword evidence="2" id="KW-0812">Transmembrane</keyword>
<proteinExistence type="predicted"/>
<keyword evidence="2" id="KW-1133">Transmembrane helix</keyword>
<dbReference type="RefSeq" id="WP_131898435.1">
    <property type="nucleotide sequence ID" value="NZ_SMKU01000178.1"/>
</dbReference>
<sequence>MSDVLRTLREARPEELGPDVAVDDGTRRAELTRAMAARPSTRAAGDARKRPSRGRLLPVWGIGLVGAAAAAALVATNLPSGGGAPHRQAGGPGGPAAETLDAKTVLLAAAEKADARPDRMRAYWRQTTISTNAYQAKVPGGWYTVVTRERSETWTPSKPGVRTWTRQQELGVRPAAPADEAAWRRAGSPSTFQLEVPMIGPKNGKARPAFKPFKATTAPGRVRTESSPLVDGDKVFWLGRNVTMKDLRALPGDPKRLKAALLRWYDGHDTESSSVPQSADAWLYRTAGGLVTGMPVRPEVRAAAFRMLAGLKTVRGLGKVKDTQGRTGDAIAMDERTSIGVVRHRLVIDRSTGNALADETVLVKPAAGESRPAGWLLGSEAVMNTEWTDSAPR</sequence>